<accession>A0A562UG91</accession>
<name>A0A562UG91_9SPHI</name>
<comment type="subcellular location">
    <subcellularLocation>
        <location evidence="1">Membrane</location>
        <topology evidence="1">Multi-pass membrane protein</topology>
    </subcellularLocation>
</comment>
<dbReference type="GO" id="GO:0016020">
    <property type="term" value="C:membrane"/>
    <property type="evidence" value="ECO:0007669"/>
    <property type="project" value="UniProtKB-SubCell"/>
</dbReference>
<feature type="transmembrane region" description="Helical" evidence="5">
    <location>
        <begin position="97"/>
        <end position="115"/>
    </location>
</feature>
<dbReference type="Pfam" id="PF13564">
    <property type="entry name" value="DoxX_2"/>
    <property type="match status" value="1"/>
</dbReference>
<keyword evidence="2 5" id="KW-0812">Transmembrane</keyword>
<protein>
    <submittedName>
        <fullName evidence="6">DoxX-like protein</fullName>
    </submittedName>
</protein>
<feature type="transmembrane region" description="Helical" evidence="5">
    <location>
        <begin position="7"/>
        <end position="28"/>
    </location>
</feature>
<dbReference type="InterPro" id="IPR032808">
    <property type="entry name" value="DoxX"/>
</dbReference>
<dbReference type="InterPro" id="IPR016944">
    <property type="entry name" value="UCP030066"/>
</dbReference>
<dbReference type="RefSeq" id="WP_144909410.1">
    <property type="nucleotide sequence ID" value="NZ_VLLI01000001.1"/>
</dbReference>
<gene>
    <name evidence="6" type="ORF">JN11_00579</name>
</gene>
<dbReference type="OrthoDB" id="7960583at2"/>
<proteinExistence type="predicted"/>
<dbReference type="AlphaFoldDB" id="A0A562UG91"/>
<reference evidence="6 7" key="1">
    <citation type="submission" date="2019-07" db="EMBL/GenBank/DDBJ databases">
        <title>Genomic Encyclopedia of Archaeal and Bacterial Type Strains, Phase II (KMG-II): from individual species to whole genera.</title>
        <authorList>
            <person name="Goeker M."/>
        </authorList>
    </citation>
    <scope>NUCLEOTIDE SEQUENCE [LARGE SCALE GENOMIC DNA]</scope>
    <source>
        <strain evidence="6 7">ATCC BAA-1854</strain>
    </source>
</reference>
<evidence type="ECO:0000256" key="4">
    <source>
        <dbReference type="ARBA" id="ARBA00023136"/>
    </source>
</evidence>
<keyword evidence="3 5" id="KW-1133">Transmembrane helix</keyword>
<evidence type="ECO:0000256" key="5">
    <source>
        <dbReference type="SAM" id="Phobius"/>
    </source>
</evidence>
<dbReference type="EMBL" id="VLLI01000001">
    <property type="protein sequence ID" value="TWJ04856.1"/>
    <property type="molecule type" value="Genomic_DNA"/>
</dbReference>
<comment type="caution">
    <text evidence="6">The sequence shown here is derived from an EMBL/GenBank/DDBJ whole genome shotgun (WGS) entry which is preliminary data.</text>
</comment>
<keyword evidence="4 5" id="KW-0472">Membrane</keyword>
<feature type="transmembrane region" description="Helical" evidence="5">
    <location>
        <begin position="73"/>
        <end position="91"/>
    </location>
</feature>
<dbReference type="Proteomes" id="UP000317010">
    <property type="component" value="Unassembled WGS sequence"/>
</dbReference>
<sequence length="129" mass="14228">MKKINIIYWIATILLAALMLSSAIPSIMNIPASVAFMKHLGYPTYFGAYLGVAKLLGVIAILVPGFPKIREWAYAGFTFDLISAVYSFIAVKDPLNGLTLFPVFFAILIVSYIYHHKRLKASGLKESAV</sequence>
<evidence type="ECO:0000256" key="1">
    <source>
        <dbReference type="ARBA" id="ARBA00004141"/>
    </source>
</evidence>
<evidence type="ECO:0000256" key="2">
    <source>
        <dbReference type="ARBA" id="ARBA00022692"/>
    </source>
</evidence>
<evidence type="ECO:0000256" key="3">
    <source>
        <dbReference type="ARBA" id="ARBA00022989"/>
    </source>
</evidence>
<organism evidence="6 7">
    <name type="scientific">Mucilaginibacter frigoritolerans</name>
    <dbReference type="NCBI Taxonomy" id="652788"/>
    <lineage>
        <taxon>Bacteria</taxon>
        <taxon>Pseudomonadati</taxon>
        <taxon>Bacteroidota</taxon>
        <taxon>Sphingobacteriia</taxon>
        <taxon>Sphingobacteriales</taxon>
        <taxon>Sphingobacteriaceae</taxon>
        <taxon>Mucilaginibacter</taxon>
    </lineage>
</organism>
<evidence type="ECO:0000313" key="6">
    <source>
        <dbReference type="EMBL" id="TWJ04856.1"/>
    </source>
</evidence>
<evidence type="ECO:0000313" key="7">
    <source>
        <dbReference type="Proteomes" id="UP000317010"/>
    </source>
</evidence>
<keyword evidence="7" id="KW-1185">Reference proteome</keyword>
<feature type="transmembrane region" description="Helical" evidence="5">
    <location>
        <begin position="48"/>
        <end position="66"/>
    </location>
</feature>
<dbReference type="PIRSF" id="PIRSF030066">
    <property type="entry name" value="UCP030066"/>
    <property type="match status" value="1"/>
</dbReference>